<sequence>MKKVLVLLVAGAMLSGVAAYVAGARVLAHPAKIER</sequence>
<reference evidence="1 2" key="2">
    <citation type="submission" date="2020-08" db="EMBL/GenBank/DDBJ databases">
        <title>The Agave Microbiome: Exploring the role of microbial communities in plant adaptations to desert environments.</title>
        <authorList>
            <person name="Partida-Martinez L.P."/>
        </authorList>
    </citation>
    <scope>NUCLEOTIDE SEQUENCE [LARGE SCALE GENOMIC DNA]</scope>
    <source>
        <strain evidence="1 2">AS2.3</strain>
    </source>
</reference>
<evidence type="ECO:0000313" key="2">
    <source>
        <dbReference type="Proteomes" id="UP000517753"/>
    </source>
</evidence>
<proteinExistence type="predicted"/>
<reference evidence="1 2" key="1">
    <citation type="submission" date="2020-07" db="EMBL/GenBank/DDBJ databases">
        <authorList>
            <person name="Partida-Martinez L."/>
            <person name="Huntemann M."/>
            <person name="Clum A."/>
            <person name="Wang J."/>
            <person name="Palaniappan K."/>
            <person name="Ritter S."/>
            <person name="Chen I.-M."/>
            <person name="Stamatis D."/>
            <person name="Reddy T."/>
            <person name="O'Malley R."/>
            <person name="Daum C."/>
            <person name="Shapiro N."/>
            <person name="Ivanova N."/>
            <person name="Kyrpides N."/>
            <person name="Woyke T."/>
        </authorList>
    </citation>
    <scope>NUCLEOTIDE SEQUENCE [LARGE SCALE GENOMIC DNA]</scope>
    <source>
        <strain evidence="1 2">AS2.3</strain>
    </source>
</reference>
<dbReference type="Proteomes" id="UP000517753">
    <property type="component" value="Unassembled WGS sequence"/>
</dbReference>
<protein>
    <submittedName>
        <fullName evidence="1">Uncharacterized protein</fullName>
    </submittedName>
</protein>
<evidence type="ECO:0000313" key="1">
    <source>
        <dbReference type="EMBL" id="NYD90486.1"/>
    </source>
</evidence>
<organism evidence="1 2">
    <name type="scientific">Sphingomonas melonis</name>
    <dbReference type="NCBI Taxonomy" id="152682"/>
    <lineage>
        <taxon>Bacteria</taxon>
        <taxon>Pseudomonadati</taxon>
        <taxon>Pseudomonadota</taxon>
        <taxon>Alphaproteobacteria</taxon>
        <taxon>Sphingomonadales</taxon>
        <taxon>Sphingomonadaceae</taxon>
        <taxon>Sphingomonas</taxon>
    </lineage>
</organism>
<comment type="caution">
    <text evidence="1">The sequence shown here is derived from an EMBL/GenBank/DDBJ whole genome shotgun (WGS) entry which is preliminary data.</text>
</comment>
<name>A0A7Y9K214_9SPHN</name>
<gene>
    <name evidence="1" type="ORF">HD841_002283</name>
</gene>
<dbReference type="AlphaFoldDB" id="A0A7Y9K214"/>
<dbReference type="EMBL" id="JACCBY010000003">
    <property type="protein sequence ID" value="NYD90486.1"/>
    <property type="molecule type" value="Genomic_DNA"/>
</dbReference>
<keyword evidence="2" id="KW-1185">Reference proteome</keyword>
<accession>A0A7Y9K214</accession>